<accession>A0ABX3H425</accession>
<evidence type="ECO:0000313" key="1">
    <source>
        <dbReference type="EMBL" id="OMD44792.1"/>
    </source>
</evidence>
<protein>
    <recommendedName>
        <fullName evidence="3">Deacetylase PdaC domain-containing protein</fullName>
    </recommendedName>
</protein>
<sequence length="193" mass="22887">MTKRKWKCCGVIVFIVLITTSGWLWYSHSRPEVRLSGEVAERKELEESLRAKDKQIDFYFRKVNELIHTSKDQLVWDMLDTEEYKEILEEYNKQYGYMDEDGIPKTETLGGYRYKVRESIAEGYNLLPKYYGWTNVLMSLDTKEFRDLTTLYNEHFGEGIPTEQIYGTMEELIDIVNKSVKEGRNLLPEYYGL</sequence>
<proteinExistence type="predicted"/>
<name>A0ABX3H425_PAEBO</name>
<reference evidence="1 2" key="1">
    <citation type="submission" date="2016-10" db="EMBL/GenBank/DDBJ databases">
        <title>Paenibacillus species isolates.</title>
        <authorList>
            <person name="Beno S.M."/>
        </authorList>
    </citation>
    <scope>NUCLEOTIDE SEQUENCE [LARGE SCALE GENOMIC DNA]</scope>
    <source>
        <strain evidence="1 2">FSL H7-0744</strain>
    </source>
</reference>
<gene>
    <name evidence="1" type="ORF">BSK56_22105</name>
</gene>
<dbReference type="EMBL" id="MPTB01000030">
    <property type="protein sequence ID" value="OMD44792.1"/>
    <property type="molecule type" value="Genomic_DNA"/>
</dbReference>
<evidence type="ECO:0000313" key="2">
    <source>
        <dbReference type="Proteomes" id="UP000187412"/>
    </source>
</evidence>
<evidence type="ECO:0008006" key="3">
    <source>
        <dbReference type="Google" id="ProtNLM"/>
    </source>
</evidence>
<dbReference type="Proteomes" id="UP000187412">
    <property type="component" value="Unassembled WGS sequence"/>
</dbReference>
<keyword evidence="2" id="KW-1185">Reference proteome</keyword>
<comment type="caution">
    <text evidence="1">The sequence shown here is derived from an EMBL/GenBank/DDBJ whole genome shotgun (WGS) entry which is preliminary data.</text>
</comment>
<organism evidence="1 2">
    <name type="scientific">Paenibacillus borealis</name>
    <dbReference type="NCBI Taxonomy" id="160799"/>
    <lineage>
        <taxon>Bacteria</taxon>
        <taxon>Bacillati</taxon>
        <taxon>Bacillota</taxon>
        <taxon>Bacilli</taxon>
        <taxon>Bacillales</taxon>
        <taxon>Paenibacillaceae</taxon>
        <taxon>Paenibacillus</taxon>
    </lineage>
</organism>
<dbReference type="RefSeq" id="WP_076112771.1">
    <property type="nucleotide sequence ID" value="NZ_MPTB01000030.1"/>
</dbReference>